<evidence type="ECO:0000313" key="1">
    <source>
        <dbReference type="EnsemblMetazoa" id="SCAU007974-PA"/>
    </source>
</evidence>
<name>A0A1I8PGV1_STOCA</name>
<sequence length="127" mass="13669">MLVVLELPEVMVLVLKVPAMAVKKTTVLLNTNSNTMSKTTNPAMISVIWNLAMVTSLLAVTMSSCPMVANKLLNTKPIKMVTVPPFVTNKSTMVNKLADVVAITITVVTIAMHNKANLAVINKAHKV</sequence>
<accession>A0A1I8PGV1</accession>
<dbReference type="Proteomes" id="UP000095300">
    <property type="component" value="Unassembled WGS sequence"/>
</dbReference>
<organism evidence="1 2">
    <name type="scientific">Stomoxys calcitrans</name>
    <name type="common">Stable fly</name>
    <name type="synonym">Conops calcitrans</name>
    <dbReference type="NCBI Taxonomy" id="35570"/>
    <lineage>
        <taxon>Eukaryota</taxon>
        <taxon>Metazoa</taxon>
        <taxon>Ecdysozoa</taxon>
        <taxon>Arthropoda</taxon>
        <taxon>Hexapoda</taxon>
        <taxon>Insecta</taxon>
        <taxon>Pterygota</taxon>
        <taxon>Neoptera</taxon>
        <taxon>Endopterygota</taxon>
        <taxon>Diptera</taxon>
        <taxon>Brachycera</taxon>
        <taxon>Muscomorpha</taxon>
        <taxon>Muscoidea</taxon>
        <taxon>Muscidae</taxon>
        <taxon>Stomoxys</taxon>
    </lineage>
</organism>
<reference evidence="1" key="1">
    <citation type="submission" date="2020-05" db="UniProtKB">
        <authorList>
            <consortium name="EnsemblMetazoa"/>
        </authorList>
    </citation>
    <scope>IDENTIFICATION</scope>
    <source>
        <strain evidence="1">USDA</strain>
    </source>
</reference>
<keyword evidence="2" id="KW-1185">Reference proteome</keyword>
<dbReference type="VEuPathDB" id="VectorBase:SCAU007974"/>
<dbReference type="AlphaFoldDB" id="A0A1I8PGV1"/>
<protein>
    <submittedName>
        <fullName evidence="1">Uncharacterized protein</fullName>
    </submittedName>
</protein>
<dbReference type="EnsemblMetazoa" id="SCAU007974-RA">
    <property type="protein sequence ID" value="SCAU007974-PA"/>
    <property type="gene ID" value="SCAU007974"/>
</dbReference>
<proteinExistence type="predicted"/>
<evidence type="ECO:0000313" key="2">
    <source>
        <dbReference type="Proteomes" id="UP000095300"/>
    </source>
</evidence>